<feature type="transmembrane region" description="Helical" evidence="7">
    <location>
        <begin position="170"/>
        <end position="191"/>
    </location>
</feature>
<dbReference type="RefSeq" id="WP_336348640.1">
    <property type="nucleotide sequence ID" value="NZ_JAZAQL010000001.1"/>
</dbReference>
<comment type="caution">
    <text evidence="9">The sequence shown here is derived from an EMBL/GenBank/DDBJ whole genome shotgun (WGS) entry which is preliminary data.</text>
</comment>
<dbReference type="EMBL" id="JBHSXN010000001">
    <property type="protein sequence ID" value="MFC6951617.1"/>
    <property type="molecule type" value="Genomic_DNA"/>
</dbReference>
<sequence>MSFQLKVARRGAFAVLSMFLIVTVAFAFVTLTEDPNVGAVAYEASNTGGDPKEAVQAYREARNLNDPFLQRYAKWMMNVATLDWGLSYSTGQSVLGVLGSSLPFTLLYLVPSMLLSLVIGVTVGLYSALNQHSLSDKFATATAYFSLGTPNFWLAQILFVVAITQMNWVPYLYIAPGFDIWGGTLSLPLLPDVPLLKGDLVKYYSLPVVTLTTVLLAGQLRYARAESLEYVDADFVKIAKAKGAGPIRIAVHILRNAAIPLVALFFTDMLSVLVLNIFVIEFAFAIPGFAQVSMNAITARDLPLILGMTMVIALVGVFGNFLQDMAYTVLDPRVGSDAE</sequence>
<comment type="subcellular location">
    <subcellularLocation>
        <location evidence="1 7">Cell membrane</location>
        <topology evidence="1 7">Multi-pass membrane protein</topology>
    </subcellularLocation>
</comment>
<accession>A0ABD5VEL4</accession>
<keyword evidence="5 7" id="KW-1133">Transmembrane helix</keyword>
<gene>
    <name evidence="9" type="ORF">ACFQGB_01960</name>
</gene>
<dbReference type="CDD" id="cd06261">
    <property type="entry name" value="TM_PBP2"/>
    <property type="match status" value="1"/>
</dbReference>
<protein>
    <submittedName>
        <fullName evidence="9">ABC transporter permease</fullName>
    </submittedName>
</protein>
<evidence type="ECO:0000259" key="8">
    <source>
        <dbReference type="PROSITE" id="PS50928"/>
    </source>
</evidence>
<dbReference type="InterPro" id="IPR000515">
    <property type="entry name" value="MetI-like"/>
</dbReference>
<evidence type="ECO:0000256" key="7">
    <source>
        <dbReference type="RuleBase" id="RU363032"/>
    </source>
</evidence>
<evidence type="ECO:0000313" key="10">
    <source>
        <dbReference type="Proteomes" id="UP001596395"/>
    </source>
</evidence>
<evidence type="ECO:0000256" key="4">
    <source>
        <dbReference type="ARBA" id="ARBA00022692"/>
    </source>
</evidence>
<name>A0ABD5VEL4_9EURY</name>
<feature type="domain" description="ABC transmembrane type-1" evidence="8">
    <location>
        <begin position="102"/>
        <end position="323"/>
    </location>
</feature>
<dbReference type="PROSITE" id="PS50928">
    <property type="entry name" value="ABC_TM1"/>
    <property type="match status" value="1"/>
</dbReference>
<dbReference type="SUPFAM" id="SSF161098">
    <property type="entry name" value="MetI-like"/>
    <property type="match status" value="1"/>
</dbReference>
<keyword evidence="3" id="KW-1003">Cell membrane</keyword>
<keyword evidence="2 7" id="KW-0813">Transport</keyword>
<dbReference type="Proteomes" id="UP001596395">
    <property type="component" value="Unassembled WGS sequence"/>
</dbReference>
<dbReference type="Gene3D" id="1.10.3720.10">
    <property type="entry name" value="MetI-like"/>
    <property type="match status" value="1"/>
</dbReference>
<evidence type="ECO:0000256" key="2">
    <source>
        <dbReference type="ARBA" id="ARBA00022448"/>
    </source>
</evidence>
<feature type="transmembrane region" description="Helical" evidence="7">
    <location>
        <begin position="269"/>
        <end position="290"/>
    </location>
</feature>
<keyword evidence="10" id="KW-1185">Reference proteome</keyword>
<dbReference type="PANTHER" id="PTHR43163:SF6">
    <property type="entry name" value="DIPEPTIDE TRANSPORT SYSTEM PERMEASE PROTEIN DPPB-RELATED"/>
    <property type="match status" value="1"/>
</dbReference>
<evidence type="ECO:0000256" key="5">
    <source>
        <dbReference type="ARBA" id="ARBA00022989"/>
    </source>
</evidence>
<dbReference type="AlphaFoldDB" id="A0ABD5VEL4"/>
<feature type="transmembrane region" description="Helical" evidence="7">
    <location>
        <begin position="106"/>
        <end position="129"/>
    </location>
</feature>
<dbReference type="InterPro" id="IPR035906">
    <property type="entry name" value="MetI-like_sf"/>
</dbReference>
<dbReference type="PANTHER" id="PTHR43163">
    <property type="entry name" value="DIPEPTIDE TRANSPORT SYSTEM PERMEASE PROTEIN DPPB-RELATED"/>
    <property type="match status" value="1"/>
</dbReference>
<comment type="similarity">
    <text evidence="7">Belongs to the binding-protein-dependent transport system permease family.</text>
</comment>
<organism evidence="9 10">
    <name type="scientific">Halorubellus litoreus</name>
    <dbReference type="NCBI Taxonomy" id="755308"/>
    <lineage>
        <taxon>Archaea</taxon>
        <taxon>Methanobacteriati</taxon>
        <taxon>Methanobacteriota</taxon>
        <taxon>Stenosarchaea group</taxon>
        <taxon>Halobacteria</taxon>
        <taxon>Halobacteriales</taxon>
        <taxon>Halorubellaceae</taxon>
        <taxon>Halorubellus</taxon>
    </lineage>
</organism>
<evidence type="ECO:0000256" key="6">
    <source>
        <dbReference type="ARBA" id="ARBA00023136"/>
    </source>
</evidence>
<feature type="transmembrane region" description="Helical" evidence="7">
    <location>
        <begin position="12"/>
        <end position="31"/>
    </location>
</feature>
<feature type="transmembrane region" description="Helical" evidence="7">
    <location>
        <begin position="141"/>
        <end position="164"/>
    </location>
</feature>
<evidence type="ECO:0000256" key="1">
    <source>
        <dbReference type="ARBA" id="ARBA00004651"/>
    </source>
</evidence>
<keyword evidence="4 7" id="KW-0812">Transmembrane</keyword>
<proteinExistence type="inferred from homology"/>
<reference evidence="9 10" key="1">
    <citation type="journal article" date="2019" name="Int. J. Syst. Evol. Microbiol.">
        <title>The Global Catalogue of Microorganisms (GCM) 10K type strain sequencing project: providing services to taxonomists for standard genome sequencing and annotation.</title>
        <authorList>
            <consortium name="The Broad Institute Genomics Platform"/>
            <consortium name="The Broad Institute Genome Sequencing Center for Infectious Disease"/>
            <person name="Wu L."/>
            <person name="Ma J."/>
        </authorList>
    </citation>
    <scope>NUCLEOTIDE SEQUENCE [LARGE SCALE GENOMIC DNA]</scope>
    <source>
        <strain evidence="9 10">GX26</strain>
    </source>
</reference>
<evidence type="ECO:0000313" key="9">
    <source>
        <dbReference type="EMBL" id="MFC6951617.1"/>
    </source>
</evidence>
<keyword evidence="6 7" id="KW-0472">Membrane</keyword>
<feature type="transmembrane region" description="Helical" evidence="7">
    <location>
        <begin position="203"/>
        <end position="222"/>
    </location>
</feature>
<evidence type="ECO:0000256" key="3">
    <source>
        <dbReference type="ARBA" id="ARBA00022475"/>
    </source>
</evidence>
<dbReference type="GO" id="GO:0005886">
    <property type="term" value="C:plasma membrane"/>
    <property type="evidence" value="ECO:0007669"/>
    <property type="project" value="UniProtKB-SubCell"/>
</dbReference>
<feature type="transmembrane region" description="Helical" evidence="7">
    <location>
        <begin position="302"/>
        <end position="322"/>
    </location>
</feature>
<dbReference type="Pfam" id="PF00528">
    <property type="entry name" value="BPD_transp_1"/>
    <property type="match status" value="1"/>
</dbReference>